<accession>A0A0D6Z5U9</accession>
<protein>
    <submittedName>
        <fullName evidence="1">Uncharacterized protein</fullName>
    </submittedName>
</protein>
<reference evidence="1 2" key="1">
    <citation type="submission" date="2015-01" db="EMBL/GenBank/DDBJ databases">
        <title>Draft genome sequences of the supercritical CO2 tolerant bacteria Bacillus subterraneus MITOT1 and Bacillus cereus MIT0214.</title>
        <authorList>
            <person name="Peet K.C."/>
            <person name="Thompson J.R."/>
        </authorList>
    </citation>
    <scope>NUCLEOTIDE SEQUENCE [LARGE SCALE GENOMIC DNA]</scope>
    <source>
        <strain evidence="1 2">MITOT1</strain>
    </source>
</reference>
<organism evidence="1 2">
    <name type="scientific">Mesobacillus subterraneus</name>
    <dbReference type="NCBI Taxonomy" id="285983"/>
    <lineage>
        <taxon>Bacteria</taxon>
        <taxon>Bacillati</taxon>
        <taxon>Bacillota</taxon>
        <taxon>Bacilli</taxon>
        <taxon>Bacillales</taxon>
        <taxon>Bacillaceae</taxon>
        <taxon>Mesobacillus</taxon>
    </lineage>
</organism>
<gene>
    <name evidence="1" type="ORF">UB32_16355</name>
</gene>
<sequence length="138" mass="16281">MTILSSEEIFNIYVSDQLDKFSLALYANVPSLSSLPEETIKRIYKEYYNFDCEFSFYFWLEVIKLLKENNYTRVSRDAAEHLLMSFEESNYGIIISGNNTHYLYISLKGYGELYEFKSVDECKKFAKSQREIFAVYVA</sequence>
<dbReference type="EMBL" id="JXIQ01000142">
    <property type="protein sequence ID" value="KIY20957.1"/>
    <property type="molecule type" value="Genomic_DNA"/>
</dbReference>
<comment type="caution">
    <text evidence="1">The sequence shown here is derived from an EMBL/GenBank/DDBJ whole genome shotgun (WGS) entry which is preliminary data.</text>
</comment>
<dbReference type="AlphaFoldDB" id="A0A0D6Z5U9"/>
<dbReference type="Proteomes" id="UP000032512">
    <property type="component" value="Unassembled WGS sequence"/>
</dbReference>
<evidence type="ECO:0000313" key="1">
    <source>
        <dbReference type="EMBL" id="KIY20957.1"/>
    </source>
</evidence>
<proteinExistence type="predicted"/>
<dbReference type="PATRIC" id="fig|285983.3.peg.2386"/>
<name>A0A0D6Z5U9_9BACI</name>
<keyword evidence="2" id="KW-1185">Reference proteome</keyword>
<evidence type="ECO:0000313" key="2">
    <source>
        <dbReference type="Proteomes" id="UP000032512"/>
    </source>
</evidence>